<comment type="caution">
    <text evidence="7">The sequence shown here is derived from an EMBL/GenBank/DDBJ whole genome shotgun (WGS) entry which is preliminary data.</text>
</comment>
<keyword evidence="2" id="KW-0285">Flavoprotein</keyword>
<keyword evidence="5" id="KW-0472">Membrane</keyword>
<keyword evidence="5" id="KW-1133">Transmembrane helix</keyword>
<evidence type="ECO:0000313" key="7">
    <source>
        <dbReference type="EMBL" id="RAI02964.1"/>
    </source>
</evidence>
<evidence type="ECO:0000256" key="2">
    <source>
        <dbReference type="ARBA" id="ARBA00022630"/>
    </source>
</evidence>
<dbReference type="PRINTS" id="PR00368">
    <property type="entry name" value="FADPNR"/>
</dbReference>
<keyword evidence="3" id="KW-0274">FAD</keyword>
<reference evidence="7 8" key="1">
    <citation type="submission" date="2018-05" db="EMBL/GenBank/DDBJ databases">
        <title>Acuticoccus sediminis sp. nov., isolated from deep-sea sediment of Indian Ocean.</title>
        <authorList>
            <person name="Liu X."/>
            <person name="Lai Q."/>
            <person name="Du Y."/>
            <person name="Sun F."/>
            <person name="Zhang X."/>
            <person name="Wang S."/>
            <person name="Shao Z."/>
        </authorList>
    </citation>
    <scope>NUCLEOTIDE SEQUENCE [LARGE SCALE GENOMIC DNA]</scope>
    <source>
        <strain evidence="7 8">PTG4-2</strain>
    </source>
</reference>
<dbReference type="PANTHER" id="PTHR43400">
    <property type="entry name" value="FUMARATE REDUCTASE"/>
    <property type="match status" value="1"/>
</dbReference>
<dbReference type="SUPFAM" id="SSF51905">
    <property type="entry name" value="FAD/NAD(P)-binding domain"/>
    <property type="match status" value="1"/>
</dbReference>
<dbReference type="Proteomes" id="UP000249590">
    <property type="component" value="Unassembled WGS sequence"/>
</dbReference>
<proteinExistence type="predicted"/>
<dbReference type="PANTHER" id="PTHR43400:SF7">
    <property type="entry name" value="FAD-DEPENDENT OXIDOREDUCTASE 2 FAD BINDING DOMAIN-CONTAINING PROTEIN"/>
    <property type="match status" value="1"/>
</dbReference>
<evidence type="ECO:0000256" key="3">
    <source>
        <dbReference type="ARBA" id="ARBA00022827"/>
    </source>
</evidence>
<feature type="transmembrane region" description="Helical" evidence="5">
    <location>
        <begin position="12"/>
        <end position="33"/>
    </location>
</feature>
<feature type="domain" description="FAD-dependent oxidoreductase 2 FAD-binding" evidence="6">
    <location>
        <begin position="17"/>
        <end position="434"/>
    </location>
</feature>
<keyword evidence="5" id="KW-0812">Transmembrane</keyword>
<dbReference type="GO" id="GO:0016491">
    <property type="term" value="F:oxidoreductase activity"/>
    <property type="evidence" value="ECO:0007669"/>
    <property type="project" value="UniProtKB-KW"/>
</dbReference>
<dbReference type="Gene3D" id="3.90.700.10">
    <property type="entry name" value="Succinate dehydrogenase/fumarate reductase flavoprotein, catalytic domain"/>
    <property type="match status" value="1"/>
</dbReference>
<keyword evidence="4" id="KW-0560">Oxidoreductase</keyword>
<dbReference type="OrthoDB" id="3178130at2"/>
<evidence type="ECO:0000313" key="8">
    <source>
        <dbReference type="Proteomes" id="UP000249590"/>
    </source>
</evidence>
<dbReference type="SUPFAM" id="SSF56425">
    <property type="entry name" value="Succinate dehydrogenase/fumarate reductase flavoprotein, catalytic domain"/>
    <property type="match status" value="1"/>
</dbReference>
<gene>
    <name evidence="7" type="ORF">DLJ53_00015</name>
</gene>
<dbReference type="InterPro" id="IPR003953">
    <property type="entry name" value="FAD-dep_OxRdtase_2_FAD-bd"/>
</dbReference>
<evidence type="ECO:0000256" key="4">
    <source>
        <dbReference type="ARBA" id="ARBA00023002"/>
    </source>
</evidence>
<dbReference type="InterPro" id="IPR036188">
    <property type="entry name" value="FAD/NAD-bd_sf"/>
</dbReference>
<keyword evidence="8" id="KW-1185">Reference proteome</keyword>
<dbReference type="PRINTS" id="PR00411">
    <property type="entry name" value="PNDRDTASEI"/>
</dbReference>
<dbReference type="AlphaFoldDB" id="A0A8B2NZ39"/>
<accession>A0A8B2NZ39</accession>
<dbReference type="InterPro" id="IPR027477">
    <property type="entry name" value="Succ_DH/fumarate_Rdtase_cat_sf"/>
</dbReference>
<dbReference type="EMBL" id="QHHQ01000001">
    <property type="protein sequence ID" value="RAI02964.1"/>
    <property type="molecule type" value="Genomic_DNA"/>
</dbReference>
<dbReference type="InterPro" id="IPR050315">
    <property type="entry name" value="FAD-oxidoreductase_2"/>
</dbReference>
<dbReference type="RefSeq" id="WP_111341106.1">
    <property type="nucleotide sequence ID" value="NZ_QHHQ01000001.1"/>
</dbReference>
<sequence>MSTVEVSDRDFALTVPVLVIGAGAAGLVAALSAHEAGAEVLVLERDSLPRGSTALSAGLVPAAGTRWQREAGIEDAPAGFAADIMAKAHDEPDPALIATVTGAVGPALEWLGEAHGLPFSVVDNFRYPGHSAYRMHGLPSRSGEELIDRLRQAAEAAGIDMICDAHVTTLVAAPDGRVRGVVAGRPDGTAEEIGCETLILACNGYGGNRALVARHIPELADALYFGHPGNQGDALLWGEALGATVRDLSGHQGHGSVAHPAGILLTWATVMEGGFQVNASGERFSNEATGYSEQAARVLEQQDGVAWTIFDARIADIAGQFEDYRNAVAAGAVVEGDTVAALAEAAHLPPDALERTAAAVDAAKRGERADTFGRAFAGVAPLAAPFRAVRVTGALFHTQGGLVVDGDAHVTRADGTLLPNLYAAGGAACGVSGRSAAGYLSGNGLLTAVALGRLAGLAAARQARA</sequence>
<name>A0A8B2NZ39_9HYPH</name>
<comment type="cofactor">
    <cofactor evidence="1">
        <name>FAD</name>
        <dbReference type="ChEBI" id="CHEBI:57692"/>
    </cofactor>
</comment>
<dbReference type="Pfam" id="PF00890">
    <property type="entry name" value="FAD_binding_2"/>
    <property type="match status" value="1"/>
</dbReference>
<dbReference type="Gene3D" id="3.50.50.60">
    <property type="entry name" value="FAD/NAD(P)-binding domain"/>
    <property type="match status" value="1"/>
</dbReference>
<evidence type="ECO:0000259" key="6">
    <source>
        <dbReference type="Pfam" id="PF00890"/>
    </source>
</evidence>
<evidence type="ECO:0000256" key="1">
    <source>
        <dbReference type="ARBA" id="ARBA00001974"/>
    </source>
</evidence>
<evidence type="ECO:0000256" key="5">
    <source>
        <dbReference type="SAM" id="Phobius"/>
    </source>
</evidence>
<organism evidence="7 8">
    <name type="scientific">Acuticoccus sediminis</name>
    <dbReference type="NCBI Taxonomy" id="2184697"/>
    <lineage>
        <taxon>Bacteria</taxon>
        <taxon>Pseudomonadati</taxon>
        <taxon>Pseudomonadota</taxon>
        <taxon>Alphaproteobacteria</taxon>
        <taxon>Hyphomicrobiales</taxon>
        <taxon>Amorphaceae</taxon>
        <taxon>Acuticoccus</taxon>
    </lineage>
</organism>
<protein>
    <submittedName>
        <fullName evidence="7">3-ketosteroid dehydrogenase</fullName>
    </submittedName>
</protein>